<evidence type="ECO:0000313" key="2">
    <source>
        <dbReference type="EMBL" id="SOB89978.1"/>
    </source>
</evidence>
<dbReference type="STRING" id="538381.GCA_001696535_01493"/>
<keyword evidence="1 2" id="KW-0808">Transferase</keyword>
<dbReference type="InterPro" id="IPR029063">
    <property type="entry name" value="SAM-dependent_MTases_sf"/>
</dbReference>
<dbReference type="EC" id="2.1.1.266" evidence="1"/>
<dbReference type="Proteomes" id="UP000219331">
    <property type="component" value="Unassembled WGS sequence"/>
</dbReference>
<gene>
    <name evidence="1" type="primary">rlmJ</name>
    <name evidence="2" type="ORF">SAMN05421512_101366</name>
</gene>
<dbReference type="Gene3D" id="3.40.50.150">
    <property type="entry name" value="Vaccinia Virus protein VP39"/>
    <property type="match status" value="1"/>
</dbReference>
<dbReference type="AlphaFoldDB" id="A0A285R899"/>
<dbReference type="Pfam" id="PF04378">
    <property type="entry name" value="RsmJ"/>
    <property type="match status" value="1"/>
</dbReference>
<sequence length="283" mass="31715">MNYRHAFHAGNIGDVLKHATLARILTYMKTKDTPFRVIDTHAGLGLYDLTKGDAQRTGEWKQGIGRVLETPQPPKVAELLAPWLDVVREVNGGSGKLSLYPGSPLLARKLMREQDRLTATELHPLDAAKLAELFAGDYHTKVIELDGWHAIKSFVPPKETRALVVVDPAFEEPNDFEHLASGLYKAWRRFGTGVYMAWYPIKDRKLVKRFYDAMSVSGITRISVAEHFAGRPAADKPMAGSGLIMINAPWVLRNELQTLLPWLTETLQQGRGAEWKVFDLTGE</sequence>
<keyword evidence="1" id="KW-0698">rRNA processing</keyword>
<dbReference type="PANTHER" id="PTHR37426:SF1">
    <property type="entry name" value="RIBOSOMAL RNA LARGE SUBUNIT METHYLTRANSFERASE J"/>
    <property type="match status" value="1"/>
</dbReference>
<comment type="subunit">
    <text evidence="1">Monomer.</text>
</comment>
<keyword evidence="1" id="KW-0694">RNA-binding</keyword>
<comment type="catalytic activity">
    <reaction evidence="1">
        <text>adenosine(2030) in 23S rRNA + S-adenosyl-L-methionine = N(6)-methyladenosine(2030) in 23S rRNA + S-adenosyl-L-homocysteine + H(+)</text>
        <dbReference type="Rhea" id="RHEA:43736"/>
        <dbReference type="Rhea" id="RHEA-COMP:10668"/>
        <dbReference type="Rhea" id="RHEA-COMP:10669"/>
        <dbReference type="ChEBI" id="CHEBI:15378"/>
        <dbReference type="ChEBI" id="CHEBI:57856"/>
        <dbReference type="ChEBI" id="CHEBI:59789"/>
        <dbReference type="ChEBI" id="CHEBI:74411"/>
        <dbReference type="ChEBI" id="CHEBI:74449"/>
        <dbReference type="EC" id="2.1.1.266"/>
    </reaction>
</comment>
<dbReference type="OrthoDB" id="9791274at2"/>
<dbReference type="InterPro" id="IPR007473">
    <property type="entry name" value="RlmJ"/>
</dbReference>
<dbReference type="PANTHER" id="PTHR37426">
    <property type="entry name" value="RIBOSOMAL RNA LARGE SUBUNIT METHYLTRANSFERASE J"/>
    <property type="match status" value="1"/>
</dbReference>
<dbReference type="EMBL" id="OBML01000001">
    <property type="protein sequence ID" value="SOB89978.1"/>
    <property type="molecule type" value="Genomic_DNA"/>
</dbReference>
<feature type="binding site" evidence="1">
    <location>
        <position position="41"/>
    </location>
    <ligand>
        <name>S-adenosyl-L-methionine</name>
        <dbReference type="ChEBI" id="CHEBI:59789"/>
    </ligand>
</feature>
<feature type="binding site" evidence="1">
    <location>
        <begin position="146"/>
        <end position="147"/>
    </location>
    <ligand>
        <name>S-adenosyl-L-methionine</name>
        <dbReference type="ChEBI" id="CHEBI:59789"/>
    </ligand>
</feature>
<keyword evidence="1" id="KW-0949">S-adenosyl-L-methionine</keyword>
<dbReference type="SUPFAM" id="SSF53335">
    <property type="entry name" value="S-adenosyl-L-methionine-dependent methyltransferases"/>
    <property type="match status" value="1"/>
</dbReference>
<dbReference type="GO" id="GO:0003723">
    <property type="term" value="F:RNA binding"/>
    <property type="evidence" value="ECO:0007669"/>
    <property type="project" value="UniProtKB-UniRule"/>
</dbReference>
<feature type="binding site" evidence="1">
    <location>
        <position position="121"/>
    </location>
    <ligand>
        <name>S-adenosyl-L-methionine</name>
        <dbReference type="ChEBI" id="CHEBI:59789"/>
    </ligand>
</feature>
<evidence type="ECO:0000256" key="1">
    <source>
        <dbReference type="HAMAP-Rule" id="MF_00934"/>
    </source>
</evidence>
<comment type="function">
    <text evidence="1">Specifically methylates the adenine in position 2030 of 23S rRNA.</text>
</comment>
<name>A0A285R899_9HYPH</name>
<evidence type="ECO:0000313" key="3">
    <source>
        <dbReference type="Proteomes" id="UP000219331"/>
    </source>
</evidence>
<keyword evidence="3" id="KW-1185">Reference proteome</keyword>
<organism evidence="2 3">
    <name type="scientific">Stappia indica</name>
    <dbReference type="NCBI Taxonomy" id="538381"/>
    <lineage>
        <taxon>Bacteria</taxon>
        <taxon>Pseudomonadati</taxon>
        <taxon>Pseudomonadota</taxon>
        <taxon>Alphaproteobacteria</taxon>
        <taxon>Hyphomicrobiales</taxon>
        <taxon>Stappiaceae</taxon>
        <taxon>Stappia</taxon>
    </lineage>
</organism>
<dbReference type="GO" id="GO:0036307">
    <property type="term" value="F:23S rRNA (adenine(2030)-N(6))-methyltransferase activity"/>
    <property type="evidence" value="ECO:0007669"/>
    <property type="project" value="UniProtKB-UniRule"/>
</dbReference>
<dbReference type="RefSeq" id="WP_097173722.1">
    <property type="nucleotide sequence ID" value="NZ_OBML01000001.1"/>
</dbReference>
<dbReference type="GO" id="GO:0070475">
    <property type="term" value="P:rRNA base methylation"/>
    <property type="evidence" value="ECO:0007669"/>
    <property type="project" value="UniProtKB-UniRule"/>
</dbReference>
<reference evidence="2 3" key="1">
    <citation type="submission" date="2017-08" db="EMBL/GenBank/DDBJ databases">
        <authorList>
            <person name="de Groot N.N."/>
        </authorList>
    </citation>
    <scope>NUCLEOTIDE SEQUENCE [LARGE SCALE GENOMIC DNA]</scope>
    <source>
        <strain evidence="2 3">USBA 352</strain>
    </source>
</reference>
<dbReference type="GO" id="GO:0005829">
    <property type="term" value="C:cytosol"/>
    <property type="evidence" value="ECO:0007669"/>
    <property type="project" value="TreeGrafter"/>
</dbReference>
<feature type="binding site" evidence="1">
    <location>
        <position position="18"/>
    </location>
    <ligand>
        <name>S-adenosyl-L-methionine</name>
        <dbReference type="ChEBI" id="CHEBI:59789"/>
    </ligand>
</feature>
<comment type="similarity">
    <text evidence="1">Belongs to the RlmJ family.</text>
</comment>
<feature type="active site" description="Proton acceptor" evidence="1">
    <location>
        <position position="167"/>
    </location>
</feature>
<feature type="binding site" evidence="1">
    <location>
        <position position="103"/>
    </location>
    <ligand>
        <name>S-adenosyl-L-methionine</name>
        <dbReference type="ChEBI" id="CHEBI:59789"/>
    </ligand>
</feature>
<protein>
    <recommendedName>
        <fullName evidence="1">Ribosomal RNA large subunit methyltransferase J</fullName>
        <ecNumber evidence="1">2.1.1.266</ecNumber>
    </recommendedName>
    <alternativeName>
        <fullName evidence="1">23S rRNA (adenine(2030)-N6)-methyltransferase</fullName>
    </alternativeName>
    <alternativeName>
        <fullName evidence="1">23S rRNA m6A2030 methyltransferase</fullName>
    </alternativeName>
</protein>
<proteinExistence type="inferred from homology"/>
<feature type="site" description="Interaction with substrate rRNA" evidence="1">
    <location>
        <position position="3"/>
    </location>
</feature>
<keyword evidence="1 2" id="KW-0489">Methyltransferase</keyword>
<accession>A0A285R899</accession>
<feature type="binding site" evidence="1">
    <location>
        <position position="167"/>
    </location>
    <ligand>
        <name>S-adenosyl-L-methionine</name>
        <dbReference type="ChEBI" id="CHEBI:59789"/>
    </ligand>
</feature>
<dbReference type="HAMAP" id="MF_00934">
    <property type="entry name" value="23SrRNA_methyltr_J"/>
    <property type="match status" value="1"/>
</dbReference>